<organism evidence="8 9">
    <name type="scientific">Mycena belliarum</name>
    <dbReference type="NCBI Taxonomy" id="1033014"/>
    <lineage>
        <taxon>Eukaryota</taxon>
        <taxon>Fungi</taxon>
        <taxon>Dikarya</taxon>
        <taxon>Basidiomycota</taxon>
        <taxon>Agaricomycotina</taxon>
        <taxon>Agaricomycetes</taxon>
        <taxon>Agaricomycetidae</taxon>
        <taxon>Agaricales</taxon>
        <taxon>Marasmiineae</taxon>
        <taxon>Mycenaceae</taxon>
        <taxon>Mycena</taxon>
    </lineage>
</organism>
<dbReference type="SUPFAM" id="SSF56399">
    <property type="entry name" value="ADP-ribosylation"/>
    <property type="match status" value="1"/>
</dbReference>
<accession>A0AAD6U4V1</accession>
<dbReference type="InterPro" id="IPR042081">
    <property type="entry name" value="RNA_2'-PTrans_C"/>
</dbReference>
<dbReference type="InterPro" id="IPR042080">
    <property type="entry name" value="RNA_2'-PTrans_N"/>
</dbReference>
<feature type="compositionally biased region" description="Basic and acidic residues" evidence="7">
    <location>
        <begin position="264"/>
        <end position="277"/>
    </location>
</feature>
<dbReference type="PANTHER" id="PTHR12684:SF2">
    <property type="entry name" value="TRNA 2'-PHOSPHOTRANSFERASE 1"/>
    <property type="match status" value="1"/>
</dbReference>
<keyword evidence="4" id="KW-0808">Transferase</keyword>
<comment type="similarity">
    <text evidence="2">Belongs to the KptA/TPT1 family.</text>
</comment>
<evidence type="ECO:0000256" key="2">
    <source>
        <dbReference type="ARBA" id="ARBA00009836"/>
    </source>
</evidence>
<feature type="region of interest" description="Disordered" evidence="7">
    <location>
        <begin position="244"/>
        <end position="282"/>
    </location>
</feature>
<evidence type="ECO:0000256" key="6">
    <source>
        <dbReference type="ARBA" id="ARBA00047949"/>
    </source>
</evidence>
<dbReference type="GO" id="GO:0000215">
    <property type="term" value="F:tRNA 2'-phosphotransferase activity"/>
    <property type="evidence" value="ECO:0007669"/>
    <property type="project" value="UniProtKB-EC"/>
</dbReference>
<dbReference type="AlphaFoldDB" id="A0AAD6U4V1"/>
<dbReference type="Proteomes" id="UP001222325">
    <property type="component" value="Unassembled WGS sequence"/>
</dbReference>
<evidence type="ECO:0000256" key="3">
    <source>
        <dbReference type="ARBA" id="ARBA00012007"/>
    </source>
</evidence>
<dbReference type="GO" id="GO:0006388">
    <property type="term" value="P:tRNA splicing, via endonucleolytic cleavage and ligation"/>
    <property type="evidence" value="ECO:0007669"/>
    <property type="project" value="TreeGrafter"/>
</dbReference>
<gene>
    <name evidence="8" type="ORF">B0H15DRAFT_839629</name>
</gene>
<reference evidence="8" key="1">
    <citation type="submission" date="2023-03" db="EMBL/GenBank/DDBJ databases">
        <title>Massive genome expansion in bonnet fungi (Mycena s.s.) driven by repeated elements and novel gene families across ecological guilds.</title>
        <authorList>
            <consortium name="Lawrence Berkeley National Laboratory"/>
            <person name="Harder C.B."/>
            <person name="Miyauchi S."/>
            <person name="Viragh M."/>
            <person name="Kuo A."/>
            <person name="Thoen E."/>
            <person name="Andreopoulos B."/>
            <person name="Lu D."/>
            <person name="Skrede I."/>
            <person name="Drula E."/>
            <person name="Henrissat B."/>
            <person name="Morin E."/>
            <person name="Kohler A."/>
            <person name="Barry K."/>
            <person name="LaButti K."/>
            <person name="Morin E."/>
            <person name="Salamov A."/>
            <person name="Lipzen A."/>
            <person name="Mereny Z."/>
            <person name="Hegedus B."/>
            <person name="Baldrian P."/>
            <person name="Stursova M."/>
            <person name="Weitz H."/>
            <person name="Taylor A."/>
            <person name="Grigoriev I.V."/>
            <person name="Nagy L.G."/>
            <person name="Martin F."/>
            <person name="Kauserud H."/>
        </authorList>
    </citation>
    <scope>NUCLEOTIDE SEQUENCE</scope>
    <source>
        <strain evidence="8">CBHHK173m</strain>
    </source>
</reference>
<dbReference type="Gene3D" id="1.10.10.970">
    <property type="entry name" value="RNA 2'-phosphotransferase, Tpt1/KptA family, N-terminal domain"/>
    <property type="match status" value="1"/>
</dbReference>
<evidence type="ECO:0000313" key="8">
    <source>
        <dbReference type="EMBL" id="KAJ7089880.1"/>
    </source>
</evidence>
<proteinExistence type="inferred from homology"/>
<dbReference type="EMBL" id="JARJCN010000023">
    <property type="protein sequence ID" value="KAJ7089880.1"/>
    <property type="molecule type" value="Genomic_DNA"/>
</dbReference>
<dbReference type="InterPro" id="IPR002745">
    <property type="entry name" value="Ptrans_KptA/Tpt1"/>
</dbReference>
<evidence type="ECO:0000256" key="4">
    <source>
        <dbReference type="ARBA" id="ARBA00022679"/>
    </source>
</evidence>
<name>A0AAD6U4V1_9AGAR</name>
<protein>
    <recommendedName>
        <fullName evidence="3">2'-phosphotransferase</fullName>
        <ecNumber evidence="3">2.7.1.160</ecNumber>
    </recommendedName>
</protein>
<keyword evidence="5" id="KW-0520">NAD</keyword>
<dbReference type="Pfam" id="PF01885">
    <property type="entry name" value="PTS_2-RNA"/>
    <property type="match status" value="1"/>
</dbReference>
<comment type="function">
    <text evidence="1">Catalyzes the last step of tRNA splicing, the transfer of the splice junction 2'-phosphate from ligated tRNA to NAD to produce ADP-ribose 1''-2'' cyclic phosphate.</text>
</comment>
<dbReference type="EC" id="2.7.1.160" evidence="3"/>
<comment type="caution">
    <text evidence="8">The sequence shown here is derived from an EMBL/GenBank/DDBJ whole genome shotgun (WGS) entry which is preliminary data.</text>
</comment>
<comment type="catalytic activity">
    <reaction evidence="6">
        <text>2'-phospho-[ligated tRNA] + NAD(+) = mature tRNA + ADP-alpha-D-ribose 1'',2''-cyclic phosphate + nicotinamide</text>
        <dbReference type="Rhea" id="RHEA:23324"/>
        <dbReference type="Rhea" id="RHEA-COMP:11106"/>
        <dbReference type="Rhea" id="RHEA-COMP:11107"/>
        <dbReference type="ChEBI" id="CHEBI:17154"/>
        <dbReference type="ChEBI" id="CHEBI:57540"/>
        <dbReference type="ChEBI" id="CHEBI:76596"/>
        <dbReference type="ChEBI" id="CHEBI:82883"/>
        <dbReference type="ChEBI" id="CHEBI:85027"/>
        <dbReference type="EC" id="2.7.1.160"/>
    </reaction>
</comment>
<evidence type="ECO:0000256" key="7">
    <source>
        <dbReference type="SAM" id="MobiDB-lite"/>
    </source>
</evidence>
<dbReference type="Gene3D" id="3.20.170.30">
    <property type="match status" value="1"/>
</dbReference>
<evidence type="ECO:0000256" key="1">
    <source>
        <dbReference type="ARBA" id="ARBA00003343"/>
    </source>
</evidence>
<evidence type="ECO:0000313" key="9">
    <source>
        <dbReference type="Proteomes" id="UP001222325"/>
    </source>
</evidence>
<dbReference type="PANTHER" id="PTHR12684">
    <property type="entry name" value="PUTATIVE PHOSPHOTRANSFERASE"/>
    <property type="match status" value="1"/>
</dbReference>
<sequence length="300" mass="34102">MIPTLARYRIPPLIPRTPVPPAVRYPFPSHRTKRNHGQDPREVRISRELSYILRHGAKNEGVPIRSDGYADVAVLLRHRMFHGVDFSTLESVVKNDSKQRYHLIYEARPDLTNAWWIRANQGHSMDVSLDLKPLISAKLIPMAVHGTTLRAWEAICKQGISRMSRNHIHLAQGVVGSVTSGMRSSSEVMIFIDVQRAMAADIKFYLSRNGVVLTPGNELGYLEPRFFSRVERVKFSADPIPGWEESEEEGLPREGLPPAPNDRGLLKKERKPSSKEKRLARHKEHAALIRRLQAPELELV</sequence>
<keyword evidence="9" id="KW-1185">Reference proteome</keyword>
<evidence type="ECO:0000256" key="5">
    <source>
        <dbReference type="ARBA" id="ARBA00023027"/>
    </source>
</evidence>